<name>A0ABM6NDX1_PSEO7</name>
<accession>A0ABM6NDX1</accession>
<dbReference type="Pfam" id="PF00583">
    <property type="entry name" value="Acetyltransf_1"/>
    <property type="match status" value="1"/>
</dbReference>
<dbReference type="Gene3D" id="3.40.630.30">
    <property type="match status" value="1"/>
</dbReference>
<proteinExistence type="predicted"/>
<dbReference type="InterPro" id="IPR000182">
    <property type="entry name" value="GNAT_dom"/>
</dbReference>
<dbReference type="RefSeq" id="WP_010377500.1">
    <property type="nucleotide sequence ID" value="NZ_CP011924.1"/>
</dbReference>
<dbReference type="EMBL" id="CP011924">
    <property type="protein sequence ID" value="ATD06919.1"/>
    <property type="molecule type" value="Genomic_DNA"/>
</dbReference>
<evidence type="ECO:0000313" key="2">
    <source>
        <dbReference type="EMBL" id="ATD06919.1"/>
    </source>
</evidence>
<protein>
    <recommendedName>
        <fullName evidence="1">N-acetyltransferase domain-containing protein</fullName>
    </recommendedName>
</protein>
<evidence type="ECO:0000313" key="3">
    <source>
        <dbReference type="Proteomes" id="UP000016521"/>
    </source>
</evidence>
<feature type="domain" description="N-acetyltransferase" evidence="1">
    <location>
        <begin position="1"/>
        <end position="146"/>
    </location>
</feature>
<reference evidence="2 3" key="1">
    <citation type="submission" date="2015-06" db="EMBL/GenBank/DDBJ databases">
        <authorList>
            <person name="Xie B.-B."/>
            <person name="Rong J.-C."/>
            <person name="Qin Q.-L."/>
            <person name="Zhang Y.-Z."/>
        </authorList>
    </citation>
    <scope>NUCLEOTIDE SEQUENCE [LARGE SCALE GENOMIC DNA]</scope>
    <source>
        <strain evidence="2 3">JCM 20779</strain>
    </source>
</reference>
<sequence length="156" mass="17711">MIQKLNNRDVSMAREIFNVFQRSYKVEAEFIGASYFPPLSRTIEDICGATSHFYGYFENQNLAAVIEIVIFEKTLEIDSLTVDPSYFRKGIAGELLSFAMSEFDVEKVIVETATANAPAITLYQKYGFVEYKRWLPGHGIEKVALAVDVCSQHSKY</sequence>
<keyword evidence="3" id="KW-1185">Reference proteome</keyword>
<evidence type="ECO:0000259" key="1">
    <source>
        <dbReference type="PROSITE" id="PS51186"/>
    </source>
</evidence>
<dbReference type="SUPFAM" id="SSF55729">
    <property type="entry name" value="Acyl-CoA N-acyltransferases (Nat)"/>
    <property type="match status" value="1"/>
</dbReference>
<dbReference type="PROSITE" id="PS51186">
    <property type="entry name" value="GNAT"/>
    <property type="match status" value="1"/>
</dbReference>
<dbReference type="CDD" id="cd04301">
    <property type="entry name" value="NAT_SF"/>
    <property type="match status" value="1"/>
</dbReference>
<dbReference type="Proteomes" id="UP000016521">
    <property type="component" value="Chromosome I"/>
</dbReference>
<gene>
    <name evidence="2" type="ORF">PPIS_a1851</name>
</gene>
<dbReference type="InterPro" id="IPR016181">
    <property type="entry name" value="Acyl_CoA_acyltransferase"/>
</dbReference>
<organism evidence="2 3">
    <name type="scientific">Pseudoalteromonas piscicida</name>
    <dbReference type="NCBI Taxonomy" id="43662"/>
    <lineage>
        <taxon>Bacteria</taxon>
        <taxon>Pseudomonadati</taxon>
        <taxon>Pseudomonadota</taxon>
        <taxon>Gammaproteobacteria</taxon>
        <taxon>Alteromonadales</taxon>
        <taxon>Pseudoalteromonadaceae</taxon>
        <taxon>Pseudoalteromonas</taxon>
    </lineage>
</organism>